<reference evidence="3" key="1">
    <citation type="journal article" date="2019" name="Int. J. Syst. Evol. Microbiol.">
        <title>The Global Catalogue of Microorganisms (GCM) 10K type strain sequencing project: providing services to taxonomists for standard genome sequencing and annotation.</title>
        <authorList>
            <consortium name="The Broad Institute Genomics Platform"/>
            <consortium name="The Broad Institute Genome Sequencing Center for Infectious Disease"/>
            <person name="Wu L."/>
            <person name="Ma J."/>
        </authorList>
    </citation>
    <scope>NUCLEOTIDE SEQUENCE [LARGE SCALE GENOMIC DNA]</scope>
    <source>
        <strain evidence="3">VKM B-3226</strain>
    </source>
</reference>
<dbReference type="EMBL" id="JBHRXE010000064">
    <property type="protein sequence ID" value="MFC3571570.1"/>
    <property type="molecule type" value="Genomic_DNA"/>
</dbReference>
<proteinExistence type="predicted"/>
<sequence length="175" mass="18922">MTDSKAPQTRFRVAHLNPRQPTTFTLAPAAPAREALAGELGLSALPRLSFTGEIRAAQNEAWEVTGKLSARVVQPCVVTLAPVKTTIDETVRRLYSPHVGTPEGDEIEMLDEELEPLGPFIDVEAIMVEELALALPLYPRAEDAALGAAEPAPETETRKPFAGLSDLLKDSKKPE</sequence>
<gene>
    <name evidence="2" type="ORF">ACFOMP_19150</name>
</gene>
<feature type="region of interest" description="Disordered" evidence="1">
    <location>
        <begin position="146"/>
        <end position="175"/>
    </location>
</feature>
<dbReference type="RefSeq" id="WP_379033538.1">
    <property type="nucleotide sequence ID" value="NZ_JBHRXE010000064.1"/>
</dbReference>
<protein>
    <submittedName>
        <fullName evidence="2">YceD family protein</fullName>
    </submittedName>
</protein>
<dbReference type="Pfam" id="PF02620">
    <property type="entry name" value="YceD"/>
    <property type="match status" value="1"/>
</dbReference>
<evidence type="ECO:0000313" key="2">
    <source>
        <dbReference type="EMBL" id="MFC3571570.1"/>
    </source>
</evidence>
<accession>A0ABV7S7Z2</accession>
<evidence type="ECO:0000313" key="3">
    <source>
        <dbReference type="Proteomes" id="UP001595596"/>
    </source>
</evidence>
<dbReference type="InterPro" id="IPR003772">
    <property type="entry name" value="YceD"/>
</dbReference>
<organism evidence="2 3">
    <name type="scientific">Paracoccus simplex</name>
    <dbReference type="NCBI Taxonomy" id="2086346"/>
    <lineage>
        <taxon>Bacteria</taxon>
        <taxon>Pseudomonadati</taxon>
        <taxon>Pseudomonadota</taxon>
        <taxon>Alphaproteobacteria</taxon>
        <taxon>Rhodobacterales</taxon>
        <taxon>Paracoccaceae</taxon>
        <taxon>Paracoccus</taxon>
    </lineage>
</organism>
<comment type="caution">
    <text evidence="2">The sequence shown here is derived from an EMBL/GenBank/DDBJ whole genome shotgun (WGS) entry which is preliminary data.</text>
</comment>
<evidence type="ECO:0000256" key="1">
    <source>
        <dbReference type="SAM" id="MobiDB-lite"/>
    </source>
</evidence>
<name>A0ABV7S7Z2_9RHOB</name>
<dbReference type="Proteomes" id="UP001595596">
    <property type="component" value="Unassembled WGS sequence"/>
</dbReference>
<keyword evidence="3" id="KW-1185">Reference proteome</keyword>